<evidence type="ECO:0000313" key="2">
    <source>
        <dbReference type="Proteomes" id="UP000642673"/>
    </source>
</evidence>
<comment type="caution">
    <text evidence="1">The sequence shown here is derived from an EMBL/GenBank/DDBJ whole genome shotgun (WGS) entry which is preliminary data.</text>
</comment>
<dbReference type="Gene3D" id="1.10.10.10">
    <property type="entry name" value="Winged helix-like DNA-binding domain superfamily/Winged helix DNA-binding domain"/>
    <property type="match status" value="1"/>
</dbReference>
<accession>A0ABQ3EGP7</accession>
<gene>
    <name evidence="1" type="ORF">GCM10010347_01780</name>
</gene>
<reference evidence="2" key="1">
    <citation type="journal article" date="2019" name="Int. J. Syst. Evol. Microbiol.">
        <title>The Global Catalogue of Microorganisms (GCM) 10K type strain sequencing project: providing services to taxonomists for standard genome sequencing and annotation.</title>
        <authorList>
            <consortium name="The Broad Institute Genomics Platform"/>
            <consortium name="The Broad Institute Genome Sequencing Center for Infectious Disease"/>
            <person name="Wu L."/>
            <person name="Ma J."/>
        </authorList>
    </citation>
    <scope>NUCLEOTIDE SEQUENCE [LARGE SCALE GENOMIC DNA]</scope>
    <source>
        <strain evidence="2">JCM 4738</strain>
    </source>
</reference>
<dbReference type="InterPro" id="IPR036390">
    <property type="entry name" value="WH_DNA-bd_sf"/>
</dbReference>
<dbReference type="RefSeq" id="WP_190182044.1">
    <property type="nucleotide sequence ID" value="NZ_BMVP01000001.1"/>
</dbReference>
<name>A0ABQ3EGP7_9ACTN</name>
<keyword evidence="2" id="KW-1185">Reference proteome</keyword>
<evidence type="ECO:0008006" key="3">
    <source>
        <dbReference type="Google" id="ProtNLM"/>
    </source>
</evidence>
<dbReference type="SUPFAM" id="SSF46785">
    <property type="entry name" value="Winged helix' DNA-binding domain"/>
    <property type="match status" value="1"/>
</dbReference>
<sequence>MDFKHYPQEQVAAQAIGYWSREAANLVITSLRTALAEEDLTQPHWWILNHVAGAPGAWTRTALTGKLTRFDDQNTDFEAVYDDLTDRGWLTTTSGALALTVEGEAGRLRAHDRNAAVHTRIRQGIDTPAYAATIDTLRRMVANLGGNPDLP</sequence>
<evidence type="ECO:0000313" key="1">
    <source>
        <dbReference type="EMBL" id="GHB36174.1"/>
    </source>
</evidence>
<organism evidence="1 2">
    <name type="scientific">Streptomyces cirratus</name>
    <dbReference type="NCBI Taxonomy" id="68187"/>
    <lineage>
        <taxon>Bacteria</taxon>
        <taxon>Bacillati</taxon>
        <taxon>Actinomycetota</taxon>
        <taxon>Actinomycetes</taxon>
        <taxon>Kitasatosporales</taxon>
        <taxon>Streptomycetaceae</taxon>
        <taxon>Streptomyces</taxon>
    </lineage>
</organism>
<dbReference type="Proteomes" id="UP000642673">
    <property type="component" value="Unassembled WGS sequence"/>
</dbReference>
<dbReference type="InterPro" id="IPR036388">
    <property type="entry name" value="WH-like_DNA-bd_sf"/>
</dbReference>
<proteinExistence type="predicted"/>
<dbReference type="EMBL" id="BMVP01000001">
    <property type="protein sequence ID" value="GHB36174.1"/>
    <property type="molecule type" value="Genomic_DNA"/>
</dbReference>
<protein>
    <recommendedName>
        <fullName evidence="3">MarR family transcriptional regulator</fullName>
    </recommendedName>
</protein>